<evidence type="ECO:0000313" key="2">
    <source>
        <dbReference type="Proteomes" id="UP001060336"/>
    </source>
</evidence>
<dbReference type="KEGG" id="naci:NUH88_02605"/>
<dbReference type="Proteomes" id="UP001060336">
    <property type="component" value="Chromosome"/>
</dbReference>
<sequence>MRDQEGSPVDSVMDQPTNDIALEMFQGFDSIENTSRNTAAVGSIFTGGATSEASFQICRSLEEIEHSLNVHGRLDAQKFFGSFSARMGLIDKFNITRFSTSLIIHSFHHTSHFAKSVKVPIEHLPSGNSFTLNDFFQYYGDSYVKETQLGHEYIAIYHFDSVDKSQQTSIESELKGNHSGLTGSIDASLALNIQNAIKKSEVRVNCHQILRGINQQLPPYRPDKIIEFALKVPYLPASKTDSVCIDFSTESYIHAINVPSGEFKCLEYSVQASDSVSKKLESKNNLLKEIQYIESIYNTYHYYHDDLLKTRKNIIKDDISKLEKFLSEIKDDPTTEHKLPIMKSRQFGFPHLNKEISKYNMGGTHASRSTFNDYSDIKNFVENRTTISGFSGQGDNVIRYLFTKYKDANGIEYEKTHGSKEGPGFPWLQINDDVFVKEIKVTRGDYVNSIKLTLSDGTNEKIPKDPESADSAVWEASTSNTHQFFLAFSGSSGSRINQVDLVVLRLRPASWS</sequence>
<accession>A0A9J7ATG5</accession>
<organism evidence="1 2">
    <name type="scientific">Nisaea acidiphila</name>
    <dbReference type="NCBI Taxonomy" id="1862145"/>
    <lineage>
        <taxon>Bacteria</taxon>
        <taxon>Pseudomonadati</taxon>
        <taxon>Pseudomonadota</taxon>
        <taxon>Alphaproteobacteria</taxon>
        <taxon>Rhodospirillales</taxon>
        <taxon>Thalassobaculaceae</taxon>
        <taxon>Nisaea</taxon>
    </lineage>
</organism>
<name>A0A9J7ATG5_9PROT</name>
<proteinExistence type="predicted"/>
<dbReference type="RefSeq" id="WP_257769782.1">
    <property type="nucleotide sequence ID" value="NZ_CP102480.1"/>
</dbReference>
<protein>
    <recommendedName>
        <fullName evidence="3">Jacalin-type lectin domain-containing protein</fullName>
    </recommendedName>
</protein>
<evidence type="ECO:0000313" key="1">
    <source>
        <dbReference type="EMBL" id="UUX50591.1"/>
    </source>
</evidence>
<dbReference type="InterPro" id="IPR036404">
    <property type="entry name" value="Jacalin-like_lectin_dom_sf"/>
</dbReference>
<reference evidence="1" key="1">
    <citation type="submission" date="2022-08" db="EMBL/GenBank/DDBJ databases">
        <title>Nisaea acidiphila sp. nov., isolated from a marine algal debris and emended description of the genus Nisaea Urios et al. 2008.</title>
        <authorList>
            <person name="Kwon K."/>
        </authorList>
    </citation>
    <scope>NUCLEOTIDE SEQUENCE</scope>
    <source>
        <strain evidence="1">MEBiC11861</strain>
    </source>
</reference>
<keyword evidence="2" id="KW-1185">Reference proteome</keyword>
<dbReference type="EMBL" id="CP102480">
    <property type="protein sequence ID" value="UUX50591.1"/>
    <property type="molecule type" value="Genomic_DNA"/>
</dbReference>
<dbReference type="AlphaFoldDB" id="A0A9J7ATG5"/>
<gene>
    <name evidence="1" type="ORF">NUH88_02605</name>
</gene>
<dbReference type="SUPFAM" id="SSF51101">
    <property type="entry name" value="Mannose-binding lectins"/>
    <property type="match status" value="1"/>
</dbReference>
<evidence type="ECO:0008006" key="3">
    <source>
        <dbReference type="Google" id="ProtNLM"/>
    </source>
</evidence>